<keyword evidence="8" id="KW-1185">Reference proteome</keyword>
<dbReference type="OrthoDB" id="5293604at2"/>
<feature type="region of interest" description="Disordered" evidence="6">
    <location>
        <begin position="1"/>
        <end position="23"/>
    </location>
</feature>
<dbReference type="CDD" id="cd16331">
    <property type="entry name" value="YjgA-like"/>
    <property type="match status" value="1"/>
</dbReference>
<dbReference type="EMBL" id="QJJS01000007">
    <property type="protein sequence ID" value="PXW96237.1"/>
    <property type="molecule type" value="Genomic_DNA"/>
</dbReference>
<protein>
    <recommendedName>
        <fullName evidence="5">Dual-action ribosomal maturation protein DarP</fullName>
    </recommendedName>
    <alternativeName>
        <fullName evidence="5">Large ribosomal subunit assembly factor DarP</fullName>
    </alternativeName>
</protein>
<comment type="function">
    <text evidence="5">Member of a network of 50S ribosomal subunit biogenesis factors which assembles along the 30S-50S interface, preventing incorrect 23S rRNA structures from forming. Promotes peptidyl transferase center (PTC) maturation.</text>
</comment>
<dbReference type="NCBIfam" id="NF003593">
    <property type="entry name" value="PRK05255.1-1"/>
    <property type="match status" value="1"/>
</dbReference>
<keyword evidence="3 5" id="KW-0699">rRNA-binding</keyword>
<dbReference type="PIRSF" id="PIRSF016183">
    <property type="entry name" value="UCP016183"/>
    <property type="match status" value="1"/>
</dbReference>
<sequence length="203" mass="22501">MPTIPVNTPDTNIEDGDDRPSKTQLKKVSHDLQALGSALLELPENRLAALDMPENLRDALNDLRGIRSHEGRRRQLQYVGKLMRGIDPEPLREAVAAMKVPGARETLALHEAERWRDLLLADDQALTTWMGDHPDTDVQQLRSLIRSARKDIEKALQAQPAGGTPDRKGRSYRDLFQLVKAAQAAATAAAAARDEEEDDDGDE</sequence>
<dbReference type="PANTHER" id="PTHR38101:SF1">
    <property type="entry name" value="UPF0307 PROTEIN YJGA"/>
    <property type="match status" value="1"/>
</dbReference>
<organism evidence="7 8">
    <name type="scientific">Sphaerotilus hippei</name>
    <dbReference type="NCBI Taxonomy" id="744406"/>
    <lineage>
        <taxon>Bacteria</taxon>
        <taxon>Pseudomonadati</taxon>
        <taxon>Pseudomonadota</taxon>
        <taxon>Betaproteobacteria</taxon>
        <taxon>Burkholderiales</taxon>
        <taxon>Sphaerotilaceae</taxon>
        <taxon>Sphaerotilus</taxon>
    </lineage>
</organism>
<evidence type="ECO:0000313" key="8">
    <source>
        <dbReference type="Proteomes" id="UP000247811"/>
    </source>
</evidence>
<comment type="subcellular location">
    <subcellularLocation>
        <location evidence="5">Cytoplasm</location>
    </subcellularLocation>
    <text evidence="5">Associates with late stage pre-50S ribosomal subunits.</text>
</comment>
<evidence type="ECO:0000256" key="1">
    <source>
        <dbReference type="ARBA" id="ARBA00022490"/>
    </source>
</evidence>
<dbReference type="Pfam" id="PF04751">
    <property type="entry name" value="DarP"/>
    <property type="match status" value="1"/>
</dbReference>
<dbReference type="SUPFAM" id="SSF158710">
    <property type="entry name" value="PSPTO4464-like"/>
    <property type="match status" value="1"/>
</dbReference>
<dbReference type="GO" id="GO:0005829">
    <property type="term" value="C:cytosol"/>
    <property type="evidence" value="ECO:0007669"/>
    <property type="project" value="TreeGrafter"/>
</dbReference>
<proteinExistence type="inferred from homology"/>
<dbReference type="PANTHER" id="PTHR38101">
    <property type="entry name" value="UPF0307 PROTEIN YJGA"/>
    <property type="match status" value="1"/>
</dbReference>
<dbReference type="InterPro" id="IPR006839">
    <property type="entry name" value="DarP"/>
</dbReference>
<evidence type="ECO:0000256" key="3">
    <source>
        <dbReference type="ARBA" id="ARBA00022730"/>
    </source>
</evidence>
<dbReference type="GO" id="GO:1902626">
    <property type="term" value="P:assembly of large subunit precursor of preribosome"/>
    <property type="evidence" value="ECO:0007669"/>
    <property type="project" value="UniProtKB-UniRule"/>
</dbReference>
<evidence type="ECO:0000256" key="6">
    <source>
        <dbReference type="SAM" id="MobiDB-lite"/>
    </source>
</evidence>
<accession>A0A318HBF3</accession>
<dbReference type="GO" id="GO:0019843">
    <property type="term" value="F:rRNA binding"/>
    <property type="evidence" value="ECO:0007669"/>
    <property type="project" value="UniProtKB-UniRule"/>
</dbReference>
<evidence type="ECO:0000313" key="7">
    <source>
        <dbReference type="EMBL" id="PXW96237.1"/>
    </source>
</evidence>
<feature type="compositionally biased region" description="Polar residues" evidence="6">
    <location>
        <begin position="1"/>
        <end position="11"/>
    </location>
</feature>
<dbReference type="InterPro" id="IPR023153">
    <property type="entry name" value="DarP_sf"/>
</dbReference>
<comment type="similarity">
    <text evidence="5">Belongs to the DarP family.</text>
</comment>
<gene>
    <name evidence="5" type="primary">darP</name>
    <name evidence="7" type="ORF">C7444_107143</name>
</gene>
<keyword evidence="4 5" id="KW-0694">RNA-binding</keyword>
<dbReference type="GO" id="GO:0043022">
    <property type="term" value="F:ribosome binding"/>
    <property type="evidence" value="ECO:0007669"/>
    <property type="project" value="UniProtKB-UniRule"/>
</dbReference>
<reference evidence="7 8" key="1">
    <citation type="submission" date="2018-05" db="EMBL/GenBank/DDBJ databases">
        <title>Genomic Encyclopedia of Type Strains, Phase IV (KMG-IV): sequencing the most valuable type-strain genomes for metagenomic binning, comparative biology and taxonomic classification.</title>
        <authorList>
            <person name="Goeker M."/>
        </authorList>
    </citation>
    <scope>NUCLEOTIDE SEQUENCE [LARGE SCALE GENOMIC DNA]</scope>
    <source>
        <strain evidence="7 8">DSM 566</strain>
    </source>
</reference>
<comment type="caution">
    <text evidence="7">The sequence shown here is derived from an EMBL/GenBank/DDBJ whole genome shotgun (WGS) entry which is preliminary data.</text>
</comment>
<keyword evidence="1 5" id="KW-0963">Cytoplasm</keyword>
<keyword evidence="2 5" id="KW-0690">Ribosome biogenesis</keyword>
<dbReference type="HAMAP" id="MF_00765">
    <property type="entry name" value="DarP"/>
    <property type="match status" value="1"/>
</dbReference>
<dbReference type="Proteomes" id="UP000247811">
    <property type="component" value="Unassembled WGS sequence"/>
</dbReference>
<name>A0A318HBF3_9BURK</name>
<dbReference type="AlphaFoldDB" id="A0A318HBF3"/>
<evidence type="ECO:0000256" key="4">
    <source>
        <dbReference type="ARBA" id="ARBA00022884"/>
    </source>
</evidence>
<evidence type="ECO:0000256" key="2">
    <source>
        <dbReference type="ARBA" id="ARBA00022517"/>
    </source>
</evidence>
<evidence type="ECO:0000256" key="5">
    <source>
        <dbReference type="HAMAP-Rule" id="MF_00765"/>
    </source>
</evidence>
<dbReference type="Gene3D" id="1.10.60.30">
    <property type="entry name" value="PSPTO4464-like domains"/>
    <property type="match status" value="2"/>
</dbReference>